<dbReference type="SUPFAM" id="SSF55681">
    <property type="entry name" value="Class II aaRS and biotin synthetases"/>
    <property type="match status" value="1"/>
</dbReference>
<accession>A0AAN7HYV0</accession>
<sequence>MAIMLRAQRQPLLQFKRHFSLDVSSMKPANSISSTDKSTQGRNRLSNKFIPMTKDKPSNSADTSSHQILLKAGFVRQSGAGIYSLLPLGLRTVEKIERIIDTEMQAIGSEKLSLPMLLNPEGWKKTGRWDGSKGEANRKESDLLLAPTHEEEITQLVAAQLQSSKQLPIRLYQIGRKYRDELRPRAGLLRGREFIMKDLYSFDATQQDAYLAYDQVAQAYRAIFEKMGVPFVVAEADSGNIGGSKSHEYHLISPVGEDTLLTCHSCGYTANEELAVGKLKQQFKDNSAALTDLISLRNVDTTVVSYKATNAAEDGVVEGLAAIFTPPQRDANVLKVQTQLSKYLKKQGQMSERATMDMDVVPQAKMDSMDPAAIPHLHVFIDDALDLDLQPSQQLTIHSQDHFRLAKEGDHCVSCAEKNKKLSSVKAIECGHTFYLGTKYSSVLDCGFRESGKKGDKIPAEMGCYGIGITRLLAAVAEARYDEKGIAWPTSLAPYSICIVPTDDRKQEFKEIANQIYDQLGESFKGDIVIDDRRSGFGAKMKDAELVGYPYTIIVGPRSLQQEQPQLEIHQRIQHQESKKSMIDLKDLQHDMFNTA</sequence>
<evidence type="ECO:0000256" key="2">
    <source>
        <dbReference type="ARBA" id="ARBA00012831"/>
    </source>
</evidence>
<organism evidence="11 12">
    <name type="scientific">Mucor velutinosus</name>
    <dbReference type="NCBI Taxonomy" id="708070"/>
    <lineage>
        <taxon>Eukaryota</taxon>
        <taxon>Fungi</taxon>
        <taxon>Fungi incertae sedis</taxon>
        <taxon>Mucoromycota</taxon>
        <taxon>Mucoromycotina</taxon>
        <taxon>Mucoromycetes</taxon>
        <taxon>Mucorales</taxon>
        <taxon>Mucorineae</taxon>
        <taxon>Mucoraceae</taxon>
        <taxon>Mucor</taxon>
    </lineage>
</organism>
<evidence type="ECO:0000313" key="11">
    <source>
        <dbReference type="EMBL" id="KAK4513923.1"/>
    </source>
</evidence>
<reference evidence="11 12" key="1">
    <citation type="submission" date="2022-11" db="EMBL/GenBank/DDBJ databases">
        <title>Mucor velutinosus strain NIH1002 WGS.</title>
        <authorList>
            <person name="Subramanian P."/>
            <person name="Mullikin J.C."/>
            <person name="Segre J.A."/>
            <person name="Zelazny A.M."/>
        </authorList>
    </citation>
    <scope>NUCLEOTIDE SEQUENCE [LARGE SCALE GENOMIC DNA]</scope>
    <source>
        <strain evidence="11 12">NIH1002</strain>
    </source>
</reference>
<evidence type="ECO:0000256" key="4">
    <source>
        <dbReference type="ARBA" id="ARBA00022741"/>
    </source>
</evidence>
<dbReference type="GO" id="GO:0006433">
    <property type="term" value="P:prolyl-tRNA aminoacylation"/>
    <property type="evidence" value="ECO:0007669"/>
    <property type="project" value="InterPro"/>
</dbReference>
<protein>
    <recommendedName>
        <fullName evidence="2">proline--tRNA ligase</fullName>
        <ecNumber evidence="2">6.1.1.15</ecNumber>
    </recommendedName>
    <alternativeName>
        <fullName evidence="8">Prolyl-tRNA synthetase</fullName>
    </alternativeName>
</protein>
<dbReference type="InterPro" id="IPR004500">
    <property type="entry name" value="Pro-tRNA-synth_IIa_bac-type"/>
</dbReference>
<keyword evidence="3" id="KW-0436">Ligase</keyword>
<evidence type="ECO:0000256" key="6">
    <source>
        <dbReference type="ARBA" id="ARBA00022917"/>
    </source>
</evidence>
<dbReference type="SUPFAM" id="SSF52954">
    <property type="entry name" value="Class II aaRS ABD-related"/>
    <property type="match status" value="1"/>
</dbReference>
<name>A0AAN7HYV0_9FUNG</name>
<evidence type="ECO:0000313" key="12">
    <source>
        <dbReference type="Proteomes" id="UP001304243"/>
    </source>
</evidence>
<evidence type="ECO:0000256" key="1">
    <source>
        <dbReference type="ARBA" id="ARBA00008226"/>
    </source>
</evidence>
<evidence type="ECO:0000259" key="10">
    <source>
        <dbReference type="PROSITE" id="PS50862"/>
    </source>
</evidence>
<dbReference type="AlphaFoldDB" id="A0AAN7HYV0"/>
<dbReference type="RefSeq" id="XP_064680589.1">
    <property type="nucleotide sequence ID" value="XM_064825212.1"/>
</dbReference>
<comment type="catalytic activity">
    <reaction evidence="9">
        <text>tRNA(Pro) + L-proline + ATP = L-prolyl-tRNA(Pro) + AMP + diphosphate</text>
        <dbReference type="Rhea" id="RHEA:14305"/>
        <dbReference type="Rhea" id="RHEA-COMP:9700"/>
        <dbReference type="Rhea" id="RHEA-COMP:9702"/>
        <dbReference type="ChEBI" id="CHEBI:30616"/>
        <dbReference type="ChEBI" id="CHEBI:33019"/>
        <dbReference type="ChEBI" id="CHEBI:60039"/>
        <dbReference type="ChEBI" id="CHEBI:78442"/>
        <dbReference type="ChEBI" id="CHEBI:78532"/>
        <dbReference type="ChEBI" id="CHEBI:456215"/>
        <dbReference type="EC" id="6.1.1.15"/>
    </reaction>
</comment>
<dbReference type="GO" id="GO:0005739">
    <property type="term" value="C:mitochondrion"/>
    <property type="evidence" value="ECO:0007669"/>
    <property type="project" value="TreeGrafter"/>
</dbReference>
<keyword evidence="6" id="KW-0648">Protein biosynthesis</keyword>
<dbReference type="InterPro" id="IPR045864">
    <property type="entry name" value="aa-tRNA-synth_II/BPL/LPL"/>
</dbReference>
<keyword evidence="12" id="KW-1185">Reference proteome</keyword>
<dbReference type="PANTHER" id="PTHR42753">
    <property type="entry name" value="MITOCHONDRIAL RIBOSOME PROTEIN L39/PROLYL-TRNA LIGASE FAMILY MEMBER"/>
    <property type="match status" value="1"/>
</dbReference>
<dbReference type="PRINTS" id="PR01046">
    <property type="entry name" value="TRNASYNTHPRO"/>
</dbReference>
<keyword evidence="7" id="KW-0030">Aminoacyl-tRNA synthetase</keyword>
<keyword evidence="4" id="KW-0547">Nucleotide-binding</keyword>
<dbReference type="GeneID" id="89949616"/>
<evidence type="ECO:0000256" key="3">
    <source>
        <dbReference type="ARBA" id="ARBA00022598"/>
    </source>
</evidence>
<dbReference type="EC" id="6.1.1.15" evidence="2"/>
<comment type="caution">
    <text evidence="11">The sequence shown here is derived from an EMBL/GenBank/DDBJ whole genome shotgun (WGS) entry which is preliminary data.</text>
</comment>
<feature type="domain" description="Aminoacyl-transfer RNA synthetases class-II family profile" evidence="10">
    <location>
        <begin position="81"/>
        <end position="489"/>
    </location>
</feature>
<dbReference type="GO" id="GO:0004827">
    <property type="term" value="F:proline-tRNA ligase activity"/>
    <property type="evidence" value="ECO:0007669"/>
    <property type="project" value="UniProtKB-EC"/>
</dbReference>
<evidence type="ECO:0000256" key="8">
    <source>
        <dbReference type="ARBA" id="ARBA00029731"/>
    </source>
</evidence>
<dbReference type="Gene3D" id="3.40.50.800">
    <property type="entry name" value="Anticodon-binding domain"/>
    <property type="match status" value="1"/>
</dbReference>
<dbReference type="InterPro" id="IPR050062">
    <property type="entry name" value="Pro-tRNA_synthetase"/>
</dbReference>
<evidence type="ECO:0000256" key="9">
    <source>
        <dbReference type="ARBA" id="ARBA00047671"/>
    </source>
</evidence>
<dbReference type="InterPro" id="IPR002316">
    <property type="entry name" value="Pro-tRNA-ligase_IIa"/>
</dbReference>
<proteinExistence type="inferred from homology"/>
<dbReference type="EMBL" id="JASEJX010000016">
    <property type="protein sequence ID" value="KAK4513923.1"/>
    <property type="molecule type" value="Genomic_DNA"/>
</dbReference>
<dbReference type="Gene3D" id="3.30.930.10">
    <property type="entry name" value="Bira Bifunctional Protein, Domain 2"/>
    <property type="match status" value="2"/>
</dbReference>
<dbReference type="Proteomes" id="UP001304243">
    <property type="component" value="Unassembled WGS sequence"/>
</dbReference>
<dbReference type="InterPro" id="IPR006195">
    <property type="entry name" value="aa-tRNA-synth_II"/>
</dbReference>
<dbReference type="PANTHER" id="PTHR42753:SF2">
    <property type="entry name" value="PROLINE--TRNA LIGASE"/>
    <property type="match status" value="1"/>
</dbReference>
<dbReference type="InterPro" id="IPR036621">
    <property type="entry name" value="Anticodon-bd_dom_sf"/>
</dbReference>
<dbReference type="InterPro" id="IPR004154">
    <property type="entry name" value="Anticodon-bd"/>
</dbReference>
<dbReference type="InterPro" id="IPR002314">
    <property type="entry name" value="aa-tRNA-synt_IIb"/>
</dbReference>
<gene>
    <name evidence="11" type="ORF">ATC70_005930</name>
</gene>
<dbReference type="Pfam" id="PF00587">
    <property type="entry name" value="tRNA-synt_2b"/>
    <property type="match status" value="1"/>
</dbReference>
<keyword evidence="5" id="KW-0067">ATP-binding</keyword>
<dbReference type="PROSITE" id="PS50862">
    <property type="entry name" value="AA_TRNA_LIGASE_II"/>
    <property type="match status" value="1"/>
</dbReference>
<dbReference type="NCBIfam" id="TIGR00409">
    <property type="entry name" value="proS_fam_II"/>
    <property type="match status" value="1"/>
</dbReference>
<comment type="similarity">
    <text evidence="1">Belongs to the class-II aminoacyl-tRNA synthetase family.</text>
</comment>
<dbReference type="Pfam" id="PF03129">
    <property type="entry name" value="HGTP_anticodon"/>
    <property type="match status" value="1"/>
</dbReference>
<evidence type="ECO:0000256" key="7">
    <source>
        <dbReference type="ARBA" id="ARBA00023146"/>
    </source>
</evidence>
<evidence type="ECO:0000256" key="5">
    <source>
        <dbReference type="ARBA" id="ARBA00022840"/>
    </source>
</evidence>
<dbReference type="GO" id="GO:0005524">
    <property type="term" value="F:ATP binding"/>
    <property type="evidence" value="ECO:0007669"/>
    <property type="project" value="UniProtKB-KW"/>
</dbReference>